<dbReference type="SUPFAM" id="SSF53756">
    <property type="entry name" value="UDP-Glycosyltransferase/glycogen phosphorylase"/>
    <property type="match status" value="1"/>
</dbReference>
<protein>
    <recommendedName>
        <fullName evidence="5">tRNA-queuosine alpha-mannosyltransferase</fullName>
        <ecNumber evidence="4">2.4.1.110</ecNumber>
    </recommendedName>
</protein>
<evidence type="ECO:0000256" key="2">
    <source>
        <dbReference type="ARBA" id="ARBA00022676"/>
    </source>
</evidence>
<comment type="similarity">
    <text evidence="1">Belongs to the glycosyltransferase group 1 family. Glycosyltransferase 4 subfamily.</text>
</comment>
<organism evidence="9 10">
    <name type="scientific">Endozoicomonas numazuensis</name>
    <dbReference type="NCBI Taxonomy" id="1137799"/>
    <lineage>
        <taxon>Bacteria</taxon>
        <taxon>Pseudomonadati</taxon>
        <taxon>Pseudomonadota</taxon>
        <taxon>Gammaproteobacteria</taxon>
        <taxon>Oceanospirillales</taxon>
        <taxon>Endozoicomonadaceae</taxon>
        <taxon>Endozoicomonas</taxon>
    </lineage>
</organism>
<evidence type="ECO:0000313" key="9">
    <source>
        <dbReference type="EMBL" id="KEQ17055.1"/>
    </source>
</evidence>
<keyword evidence="10" id="KW-1185">Reference proteome</keyword>
<keyword evidence="3 9" id="KW-0808">Transferase</keyword>
<evidence type="ECO:0000313" key="10">
    <source>
        <dbReference type="Proteomes" id="UP000028073"/>
    </source>
</evidence>
<evidence type="ECO:0000256" key="4">
    <source>
        <dbReference type="ARBA" id="ARBA00044517"/>
    </source>
</evidence>
<dbReference type="Gene3D" id="3.40.50.2000">
    <property type="entry name" value="Glycogen Phosphorylase B"/>
    <property type="match status" value="1"/>
</dbReference>
<reference evidence="9 10" key="1">
    <citation type="submission" date="2014-06" db="EMBL/GenBank/DDBJ databases">
        <title>Whole Genome Sequences of Three Symbiotic Endozoicomonas Bacteria.</title>
        <authorList>
            <person name="Neave M.J."/>
            <person name="Apprill A."/>
            <person name="Voolstra C.R."/>
        </authorList>
    </citation>
    <scope>NUCLEOTIDE SEQUENCE [LARGE SCALE GENOMIC DNA]</scope>
    <source>
        <strain evidence="9 10">DSM 25634</strain>
    </source>
</reference>
<evidence type="ECO:0000256" key="6">
    <source>
        <dbReference type="ARBA" id="ARBA00048439"/>
    </source>
</evidence>
<keyword evidence="2" id="KW-0328">Glycosyltransferase</keyword>
<accession>A0A081NF32</accession>
<evidence type="ECO:0000256" key="5">
    <source>
        <dbReference type="ARBA" id="ARBA00044539"/>
    </source>
</evidence>
<dbReference type="STRING" id="1137799.GZ78_14230"/>
<dbReference type="InterPro" id="IPR001296">
    <property type="entry name" value="Glyco_trans_1"/>
</dbReference>
<comment type="catalytic activity">
    <reaction evidence="6">
        <text>queuosine(34) in tRNA(Asp) + GDP-alpha-D-mannose = O-4''-alpha-D-mannosylqueuosine(34) in tRNA(Asp) + GDP + H(+)</text>
        <dbReference type="Rhea" id="RHEA:12885"/>
        <dbReference type="Rhea" id="RHEA-COMP:18572"/>
        <dbReference type="Rhea" id="RHEA-COMP:18581"/>
        <dbReference type="ChEBI" id="CHEBI:15378"/>
        <dbReference type="ChEBI" id="CHEBI:57527"/>
        <dbReference type="ChEBI" id="CHEBI:58189"/>
        <dbReference type="ChEBI" id="CHEBI:194431"/>
        <dbReference type="ChEBI" id="CHEBI:194442"/>
        <dbReference type="EC" id="2.4.1.110"/>
    </reaction>
    <physiologicalReaction direction="left-to-right" evidence="6">
        <dbReference type="Rhea" id="RHEA:12886"/>
    </physiologicalReaction>
</comment>
<evidence type="ECO:0000256" key="1">
    <source>
        <dbReference type="ARBA" id="ARBA00009481"/>
    </source>
</evidence>
<dbReference type="InterPro" id="IPR022701">
    <property type="entry name" value="QTMAN_N"/>
</dbReference>
<feature type="domain" description="Glycosyl transferase family 1" evidence="7">
    <location>
        <begin position="186"/>
        <end position="307"/>
    </location>
</feature>
<evidence type="ECO:0000256" key="3">
    <source>
        <dbReference type="ARBA" id="ARBA00022679"/>
    </source>
</evidence>
<dbReference type="PANTHER" id="PTHR13615:SF3">
    <property type="entry name" value="GLYCOSYLTRANSFERASE-LIKE DOMAIN-CONTAINING PROTEIN 1"/>
    <property type="match status" value="1"/>
</dbReference>
<dbReference type="EMBL" id="JOKH01000003">
    <property type="protein sequence ID" value="KEQ17055.1"/>
    <property type="molecule type" value="Genomic_DNA"/>
</dbReference>
<dbReference type="OrthoDB" id="9792163at2"/>
<dbReference type="Pfam" id="PF12038">
    <property type="entry name" value="QTMAN_N"/>
    <property type="match status" value="1"/>
</dbReference>
<dbReference type="PANTHER" id="PTHR13615">
    <property type="entry name" value="GLYCOSYLTRANSFERASE-LIKE 1"/>
    <property type="match status" value="1"/>
</dbReference>
<dbReference type="Proteomes" id="UP000028073">
    <property type="component" value="Unassembled WGS sequence"/>
</dbReference>
<comment type="caution">
    <text evidence="9">The sequence shown here is derived from an EMBL/GenBank/DDBJ whole genome shotgun (WGS) entry which is preliminary data.</text>
</comment>
<feature type="domain" description="tRNA-queuosine alpha-mannosyltransferase N-terminal" evidence="8">
    <location>
        <begin position="2"/>
        <end position="171"/>
    </location>
</feature>
<dbReference type="eggNOG" id="COG0438">
    <property type="taxonomic scope" value="Bacteria"/>
</dbReference>
<dbReference type="Pfam" id="PF00534">
    <property type="entry name" value="Glycos_transf_1"/>
    <property type="match status" value="1"/>
</dbReference>
<proteinExistence type="inferred from homology"/>
<name>A0A081NF32_9GAMM</name>
<dbReference type="EC" id="2.4.1.110" evidence="4"/>
<gene>
    <name evidence="9" type="ORF">GZ78_14230</name>
</gene>
<sequence>MKILLLSAYDAMSHAYWRKGLVAAFPEYDWTVLTLPPRYFNWRLRGNSLSWALGEREVLESGYDLMICTSMTDLSALKGLVPALSSIPTICYFHENQFAYPQADSQHKSVEPKILNLYTALAADQVLFNTAYNRETFFAGVEQLLRKLPDHVPPGVVDQLRERSSVLPVPLPDSVFETHIDAQASQPLQILWNHRWEYDKAPERFFMALTHLKAQGVSFQVHIVGQSFRKIPDVFIKAKESLADELGAWGYIESIEDYRQLLQSCDAVVSSAIHDFQGIAVLEAVAAGCYPLVPDRLAYPELFPQKHRYPSHEQDPAQEARVLAKALSVLALKKASGQPLQAPDVQGLSWHALKPCYQEWIEQLVE</sequence>
<dbReference type="InterPro" id="IPR051862">
    <property type="entry name" value="GT-like_domain_containing_1"/>
</dbReference>
<dbReference type="AlphaFoldDB" id="A0A081NF32"/>
<dbReference type="RefSeq" id="WP_034836842.1">
    <property type="nucleotide sequence ID" value="NZ_JOKH01000003.1"/>
</dbReference>
<evidence type="ECO:0000259" key="8">
    <source>
        <dbReference type="Pfam" id="PF12038"/>
    </source>
</evidence>
<dbReference type="GO" id="GO:0016438">
    <property type="term" value="F:tRNA-queuosine(34) beta-mannosyltransferase activity"/>
    <property type="evidence" value="ECO:0007669"/>
    <property type="project" value="UniProtKB-EC"/>
</dbReference>
<evidence type="ECO:0000259" key="7">
    <source>
        <dbReference type="Pfam" id="PF00534"/>
    </source>
</evidence>